<evidence type="ECO:0000313" key="4">
    <source>
        <dbReference type="Proteomes" id="UP001516400"/>
    </source>
</evidence>
<comment type="caution">
    <text evidence="3">The sequence shown here is derived from an EMBL/GenBank/DDBJ whole genome shotgun (WGS) entry which is preliminary data.</text>
</comment>
<name>A0ABD2P5R0_9CUCU</name>
<dbReference type="EMBL" id="JABFTP020000185">
    <property type="protein sequence ID" value="KAL3286282.1"/>
    <property type="molecule type" value="Genomic_DNA"/>
</dbReference>
<proteinExistence type="predicted"/>
<organism evidence="3 4">
    <name type="scientific">Cryptolaemus montrouzieri</name>
    <dbReference type="NCBI Taxonomy" id="559131"/>
    <lineage>
        <taxon>Eukaryota</taxon>
        <taxon>Metazoa</taxon>
        <taxon>Ecdysozoa</taxon>
        <taxon>Arthropoda</taxon>
        <taxon>Hexapoda</taxon>
        <taxon>Insecta</taxon>
        <taxon>Pterygota</taxon>
        <taxon>Neoptera</taxon>
        <taxon>Endopterygota</taxon>
        <taxon>Coleoptera</taxon>
        <taxon>Polyphaga</taxon>
        <taxon>Cucujiformia</taxon>
        <taxon>Coccinelloidea</taxon>
        <taxon>Coccinellidae</taxon>
        <taxon>Scymninae</taxon>
        <taxon>Scymnini</taxon>
        <taxon>Cryptolaemus</taxon>
    </lineage>
</organism>
<dbReference type="Proteomes" id="UP001516400">
    <property type="component" value="Unassembled WGS sequence"/>
</dbReference>
<accession>A0ABD2P5R0</accession>
<evidence type="ECO:0000313" key="3">
    <source>
        <dbReference type="EMBL" id="KAL3286282.1"/>
    </source>
</evidence>
<gene>
    <name evidence="3" type="ORF">HHI36_000791</name>
</gene>
<reference evidence="3 4" key="1">
    <citation type="journal article" date="2021" name="BMC Biol.">
        <title>Horizontally acquired antibacterial genes associated with adaptive radiation of ladybird beetles.</title>
        <authorList>
            <person name="Li H.S."/>
            <person name="Tang X.F."/>
            <person name="Huang Y.H."/>
            <person name="Xu Z.Y."/>
            <person name="Chen M.L."/>
            <person name="Du X.Y."/>
            <person name="Qiu B.Y."/>
            <person name="Chen P.T."/>
            <person name="Zhang W."/>
            <person name="Slipinski A."/>
            <person name="Escalona H.E."/>
            <person name="Waterhouse R.M."/>
            <person name="Zwick A."/>
            <person name="Pang H."/>
        </authorList>
    </citation>
    <scope>NUCLEOTIDE SEQUENCE [LARGE SCALE GENOMIC DNA]</scope>
    <source>
        <strain evidence="3">SYSU2018</strain>
    </source>
</reference>
<sequence length="240" mass="27187">MSGEVQKQIQAKLIQDNLNLTIRVDKLTSTNTDLISQLERTEKINNDLKEKLEKITKQLTMKGVNGSGVSERDLIEEIEYLKKLKKTIQTTIEVKSERDPGKIFDITALETRIYERLLVKMKIEITNQMKEHKCPNKEQLKVLGRTRLTSKDFKVAEANGQCFSRNVMDDVHHDASRTSSGPDIVIFDEAATQITRITQSVNNPAGHAPKINKNSPPVTKDTPLQSLSVELTHQTPEQKK</sequence>
<keyword evidence="4" id="KW-1185">Reference proteome</keyword>
<feature type="compositionally biased region" description="Polar residues" evidence="2">
    <location>
        <begin position="212"/>
        <end position="240"/>
    </location>
</feature>
<dbReference type="AlphaFoldDB" id="A0ABD2P5R0"/>
<evidence type="ECO:0000256" key="2">
    <source>
        <dbReference type="SAM" id="MobiDB-lite"/>
    </source>
</evidence>
<keyword evidence="1" id="KW-0175">Coiled coil</keyword>
<feature type="coiled-coil region" evidence="1">
    <location>
        <begin position="31"/>
        <end position="58"/>
    </location>
</feature>
<feature type="region of interest" description="Disordered" evidence="2">
    <location>
        <begin position="200"/>
        <end position="240"/>
    </location>
</feature>
<protein>
    <submittedName>
        <fullName evidence="3">Uncharacterized protein</fullName>
    </submittedName>
</protein>
<evidence type="ECO:0000256" key="1">
    <source>
        <dbReference type="SAM" id="Coils"/>
    </source>
</evidence>